<evidence type="ECO:0000313" key="8">
    <source>
        <dbReference type="EMBL" id="KZX13797.1"/>
    </source>
</evidence>
<dbReference type="NCBIfam" id="TIGR01376">
    <property type="entry name" value="POMP_repeat"/>
    <property type="match status" value="2"/>
</dbReference>
<name>A0A166CF90_METOA</name>
<evidence type="ECO:0000256" key="5">
    <source>
        <dbReference type="ARBA" id="ARBA00022729"/>
    </source>
</evidence>
<dbReference type="RefSeq" id="WP_063720137.1">
    <property type="nucleotide sequence ID" value="NZ_LT985113.1"/>
</dbReference>
<keyword evidence="6" id="KW-0472">Membrane</keyword>
<keyword evidence="5" id="KW-0732">Signal</keyword>
<protein>
    <recommendedName>
        <fullName evidence="10">Adhesin-like protein</fullName>
    </recommendedName>
</protein>
<reference evidence="9" key="1">
    <citation type="journal article" date="2016" name="Genome Announc.">
        <title>Draft Genome Sequences of Methanobrevibacter curvatus DSM11111, Methanobrevibacter cuticularis DSM11139, Methanobrevibacter filiformis DSM11501, and Methanobrevibacter oralis DSM7256.</title>
        <authorList>
            <person name="Poehlein A."/>
            <person name="Seedorf H."/>
        </authorList>
    </citation>
    <scope>NUCLEOTIDE SEQUENCE [LARGE SCALE GENOMIC DNA]</scope>
    <source>
        <strain evidence="9">DSM 7256 / JCM 30027 / ZR</strain>
    </source>
</reference>
<dbReference type="EMBL" id="LWMU01000044">
    <property type="protein sequence ID" value="KZX13797.1"/>
    <property type="molecule type" value="Genomic_DNA"/>
</dbReference>
<dbReference type="STRING" id="66851.MBORA_03000"/>
<evidence type="ECO:0000256" key="6">
    <source>
        <dbReference type="ARBA" id="ARBA00023136"/>
    </source>
</evidence>
<evidence type="ECO:0000313" key="9">
    <source>
        <dbReference type="Proteomes" id="UP000077428"/>
    </source>
</evidence>
<dbReference type="AlphaFoldDB" id="A0A166CF90"/>
<organism evidence="8 9">
    <name type="scientific">Methanobrevibacter oralis</name>
    <dbReference type="NCBI Taxonomy" id="66851"/>
    <lineage>
        <taxon>Archaea</taxon>
        <taxon>Methanobacteriati</taxon>
        <taxon>Methanobacteriota</taxon>
        <taxon>Methanomada group</taxon>
        <taxon>Methanobacteria</taxon>
        <taxon>Methanobacteriales</taxon>
        <taxon>Methanobacteriaceae</taxon>
        <taxon>Methanobrevibacter</taxon>
    </lineage>
</organism>
<dbReference type="InterPro" id="IPR003368">
    <property type="entry name" value="POMP_repeat"/>
</dbReference>
<evidence type="ECO:0008006" key="10">
    <source>
        <dbReference type="Google" id="ProtNLM"/>
    </source>
</evidence>
<proteinExistence type="predicted"/>
<accession>A0A166CF90</accession>
<dbReference type="GO" id="GO:0005576">
    <property type="term" value="C:extracellular region"/>
    <property type="evidence" value="ECO:0007669"/>
    <property type="project" value="UniProtKB-SubCell"/>
</dbReference>
<gene>
    <name evidence="8" type="ORF">MBORA_03000</name>
</gene>
<comment type="caution">
    <text evidence="8">The sequence shown here is derived from an EMBL/GenBank/DDBJ whole genome shotgun (WGS) entry which is preliminary data.</text>
</comment>
<sequence length="650" mass="70847">MKIKYISIFFIVFICLFISISAVSALDLNSSEKIMDNRNEHDFTWLKNQIDLNDSVDLGGATVKYNNATDSSLKNGIIIKKNINISNGFLDGNDKSRIFNVTNTGNLVLNNVILKNGHAHDGGAIYNSGIVYVNGDFINNYVDNFAGAIYNDGGNITIDGDFINNTAFYSYGAIYSNGGYITINGDFINNTAITNSVGAICADSCNVNVIGDFIGNVAGHYGAIYIERCNLSIKGNFIRNNVTWNGGVGYISKTNATMIGDFINNTAGMMFSLFINEIGSNTTIIGNFMNNTAERFGIANKGYINVKGNFTNNIADYGGALFNAGNCSIVGNFTNNIADYGGALFNAGNCSIVGNFTNNIADYGGALYNSGNMVIQGDFINNTAFKYGGALYNSGNMVIQGDFINNTANEYGGAIFVDGNLNCSYGIFYRNFANNTNSTVFIYSGNVDLSYNFWGCNNPNFTDLINSSNNYTMDNFFQVLLKCDVMNSTLTIGDELHYYVDLKLNTSGPFDLGKLSPINVNLRDNVNAILDEFIVQNNTAPNSRNTTVNNNLNYYNLYFYDNLLDVLIYKTKIRSLVSVNVENGFYNTTLEANITLCDVNGNNLTDDVIVTINGVNYTVNVVNGHAYFNISGLDSGNYSVAVIYNGNGNI</sequence>
<keyword evidence="9" id="KW-1185">Reference proteome</keyword>
<dbReference type="Proteomes" id="UP000077428">
    <property type="component" value="Unassembled WGS sequence"/>
</dbReference>
<dbReference type="PATRIC" id="fig|66851.6.peg.352"/>
<evidence type="ECO:0000256" key="2">
    <source>
        <dbReference type="ARBA" id="ARBA00004442"/>
    </source>
</evidence>
<evidence type="ECO:0000256" key="7">
    <source>
        <dbReference type="ARBA" id="ARBA00023237"/>
    </source>
</evidence>
<keyword evidence="4" id="KW-0964">Secreted</keyword>
<keyword evidence="7" id="KW-0998">Cell outer membrane</keyword>
<evidence type="ECO:0000256" key="1">
    <source>
        <dbReference type="ARBA" id="ARBA00004196"/>
    </source>
</evidence>
<dbReference type="OrthoDB" id="78493at2157"/>
<comment type="subcellular location">
    <subcellularLocation>
        <location evidence="1">Cell envelope</location>
    </subcellularLocation>
    <subcellularLocation>
        <location evidence="2">Cell outer membrane</location>
    </subcellularLocation>
    <subcellularLocation>
        <location evidence="3">Secreted</location>
    </subcellularLocation>
</comment>
<evidence type="ECO:0000256" key="4">
    <source>
        <dbReference type="ARBA" id="ARBA00022525"/>
    </source>
</evidence>
<evidence type="ECO:0000256" key="3">
    <source>
        <dbReference type="ARBA" id="ARBA00004613"/>
    </source>
</evidence>